<feature type="region of interest" description="Disordered" evidence="1">
    <location>
        <begin position="39"/>
        <end position="69"/>
    </location>
</feature>
<dbReference type="EMBL" id="AP005583">
    <property type="protein sequence ID" value="BAD22316.1"/>
    <property type="molecule type" value="Genomic_DNA"/>
</dbReference>
<feature type="compositionally biased region" description="Polar residues" evidence="1">
    <location>
        <begin position="39"/>
        <end position="57"/>
    </location>
</feature>
<organism evidence="2 3">
    <name type="scientific">Oryza sativa subsp. japonica</name>
    <name type="common">Rice</name>
    <dbReference type="NCBI Taxonomy" id="39947"/>
    <lineage>
        <taxon>Eukaryota</taxon>
        <taxon>Viridiplantae</taxon>
        <taxon>Streptophyta</taxon>
        <taxon>Embryophyta</taxon>
        <taxon>Tracheophyta</taxon>
        <taxon>Spermatophyta</taxon>
        <taxon>Magnoliopsida</taxon>
        <taxon>Liliopsida</taxon>
        <taxon>Poales</taxon>
        <taxon>Poaceae</taxon>
        <taxon>BOP clade</taxon>
        <taxon>Oryzoideae</taxon>
        <taxon>Oryzeae</taxon>
        <taxon>Oryzinae</taxon>
        <taxon>Oryza</taxon>
        <taxon>Oryza sativa</taxon>
    </lineage>
</organism>
<dbReference type="AlphaFoldDB" id="Q6K433"/>
<protein>
    <submittedName>
        <fullName evidence="2">Uncharacterized protein</fullName>
    </submittedName>
</protein>
<name>Q6K433_ORYSJ</name>
<dbReference type="Proteomes" id="UP000000763">
    <property type="component" value="Chromosome 9"/>
</dbReference>
<evidence type="ECO:0000313" key="2">
    <source>
        <dbReference type="EMBL" id="BAD22316.1"/>
    </source>
</evidence>
<feature type="compositionally biased region" description="Gly residues" evidence="1">
    <location>
        <begin position="59"/>
        <end position="69"/>
    </location>
</feature>
<proteinExistence type="predicted"/>
<evidence type="ECO:0000256" key="1">
    <source>
        <dbReference type="SAM" id="MobiDB-lite"/>
    </source>
</evidence>
<gene>
    <name evidence="2" type="primary">P0406E03.44</name>
</gene>
<accession>Q6K433</accession>
<sequence length="69" mass="7161">MTSRYLDASVVSSLETSDTVSHELGIAHAASTAISRTRPGFTSSATTQLHASSSYVETSGGGWQGKRDG</sequence>
<reference evidence="3" key="1">
    <citation type="journal article" date="2005" name="Nature">
        <title>The map-based sequence of the rice genome.</title>
        <authorList>
            <consortium name="International rice genome sequencing project (IRGSP)"/>
            <person name="Matsumoto T."/>
            <person name="Wu J."/>
            <person name="Kanamori H."/>
            <person name="Katayose Y."/>
            <person name="Fujisawa M."/>
            <person name="Namiki N."/>
            <person name="Mizuno H."/>
            <person name="Yamamoto K."/>
            <person name="Antonio B.A."/>
            <person name="Baba T."/>
            <person name="Sakata K."/>
            <person name="Nagamura Y."/>
            <person name="Aoki H."/>
            <person name="Arikawa K."/>
            <person name="Arita K."/>
            <person name="Bito T."/>
            <person name="Chiden Y."/>
            <person name="Fujitsuka N."/>
            <person name="Fukunaka R."/>
            <person name="Hamada M."/>
            <person name="Harada C."/>
            <person name="Hayashi A."/>
            <person name="Hijishita S."/>
            <person name="Honda M."/>
            <person name="Hosokawa S."/>
            <person name="Ichikawa Y."/>
            <person name="Idonuma A."/>
            <person name="Iijima M."/>
            <person name="Ikeda M."/>
            <person name="Ikeno M."/>
            <person name="Ito K."/>
            <person name="Ito S."/>
            <person name="Ito T."/>
            <person name="Ito Y."/>
            <person name="Ito Y."/>
            <person name="Iwabuchi A."/>
            <person name="Kamiya K."/>
            <person name="Karasawa W."/>
            <person name="Kurita K."/>
            <person name="Katagiri S."/>
            <person name="Kikuta A."/>
            <person name="Kobayashi H."/>
            <person name="Kobayashi N."/>
            <person name="Machita K."/>
            <person name="Maehara T."/>
            <person name="Masukawa M."/>
            <person name="Mizubayashi T."/>
            <person name="Mukai Y."/>
            <person name="Nagasaki H."/>
            <person name="Nagata Y."/>
            <person name="Naito S."/>
            <person name="Nakashima M."/>
            <person name="Nakama Y."/>
            <person name="Nakamichi Y."/>
            <person name="Nakamura M."/>
            <person name="Meguro A."/>
            <person name="Negishi M."/>
            <person name="Ohta I."/>
            <person name="Ohta T."/>
            <person name="Okamoto M."/>
            <person name="Ono N."/>
            <person name="Saji S."/>
            <person name="Sakaguchi M."/>
            <person name="Sakai K."/>
            <person name="Shibata M."/>
            <person name="Shimokawa T."/>
            <person name="Song J."/>
            <person name="Takazaki Y."/>
            <person name="Terasawa K."/>
            <person name="Tsugane M."/>
            <person name="Tsuji K."/>
            <person name="Ueda S."/>
            <person name="Waki K."/>
            <person name="Yamagata H."/>
            <person name="Yamamoto M."/>
            <person name="Yamamoto S."/>
            <person name="Yamane H."/>
            <person name="Yoshiki S."/>
            <person name="Yoshihara R."/>
            <person name="Yukawa K."/>
            <person name="Zhong H."/>
            <person name="Yano M."/>
            <person name="Yuan Q."/>
            <person name="Ouyang S."/>
            <person name="Liu J."/>
            <person name="Jones K.M."/>
            <person name="Gansberger K."/>
            <person name="Moffat K."/>
            <person name="Hill J."/>
            <person name="Bera J."/>
            <person name="Fadrosh D."/>
            <person name="Jin S."/>
            <person name="Johri S."/>
            <person name="Kim M."/>
            <person name="Overton L."/>
            <person name="Reardon M."/>
            <person name="Tsitrin T."/>
            <person name="Vuong H."/>
            <person name="Weaver B."/>
            <person name="Ciecko A."/>
            <person name="Tallon L."/>
            <person name="Jackson J."/>
            <person name="Pai G."/>
            <person name="Aken S.V."/>
            <person name="Utterback T."/>
            <person name="Reidmuller S."/>
            <person name="Feldblyum T."/>
            <person name="Hsiao J."/>
            <person name="Zismann V."/>
            <person name="Iobst S."/>
            <person name="de Vazeille A.R."/>
            <person name="Buell C.R."/>
            <person name="Ying K."/>
            <person name="Li Y."/>
            <person name="Lu T."/>
            <person name="Huang Y."/>
            <person name="Zhao Q."/>
            <person name="Feng Q."/>
            <person name="Zhang L."/>
            <person name="Zhu J."/>
            <person name="Weng Q."/>
            <person name="Mu J."/>
            <person name="Lu Y."/>
            <person name="Fan D."/>
            <person name="Liu Y."/>
            <person name="Guan J."/>
            <person name="Zhang Y."/>
            <person name="Yu S."/>
            <person name="Liu X."/>
            <person name="Zhang Y."/>
            <person name="Hong G."/>
            <person name="Han B."/>
            <person name="Choisne N."/>
            <person name="Demange N."/>
            <person name="Orjeda G."/>
            <person name="Samain S."/>
            <person name="Cattolico L."/>
            <person name="Pelletier E."/>
            <person name="Couloux A."/>
            <person name="Segurens B."/>
            <person name="Wincker P."/>
            <person name="D'Hont A."/>
            <person name="Scarpelli C."/>
            <person name="Weissenbach J."/>
            <person name="Salanoubat M."/>
            <person name="Quetier F."/>
            <person name="Yu Y."/>
            <person name="Kim H.R."/>
            <person name="Rambo T."/>
            <person name="Currie J."/>
            <person name="Collura K."/>
            <person name="Luo M."/>
            <person name="Yang T."/>
            <person name="Ammiraju J.S.S."/>
            <person name="Engler F."/>
            <person name="Soderlund C."/>
            <person name="Wing R.A."/>
            <person name="Palmer L.E."/>
            <person name="de la Bastide M."/>
            <person name="Spiegel L."/>
            <person name="Nascimento L."/>
            <person name="Zutavern T."/>
            <person name="O'Shaughnessy A."/>
            <person name="Dike S."/>
            <person name="Dedhia N."/>
            <person name="Preston R."/>
            <person name="Balija V."/>
            <person name="McCombie W.R."/>
            <person name="Chow T."/>
            <person name="Chen H."/>
            <person name="Chung M."/>
            <person name="Chen C."/>
            <person name="Shaw J."/>
            <person name="Wu H."/>
            <person name="Hsiao K."/>
            <person name="Chao Y."/>
            <person name="Chu M."/>
            <person name="Cheng C."/>
            <person name="Hour A."/>
            <person name="Lee P."/>
            <person name="Lin S."/>
            <person name="Lin Y."/>
            <person name="Liou J."/>
            <person name="Liu S."/>
            <person name="Hsing Y."/>
            <person name="Raghuvanshi S."/>
            <person name="Mohanty A."/>
            <person name="Bharti A.K."/>
            <person name="Gaur A."/>
            <person name="Gupta V."/>
            <person name="Kumar D."/>
            <person name="Ravi V."/>
            <person name="Vij S."/>
            <person name="Kapur A."/>
            <person name="Khurana P."/>
            <person name="Khurana P."/>
            <person name="Khurana J.P."/>
            <person name="Tyagi A.K."/>
            <person name="Gaikwad K."/>
            <person name="Singh A."/>
            <person name="Dalal V."/>
            <person name="Srivastava S."/>
            <person name="Dixit A."/>
            <person name="Pal A.K."/>
            <person name="Ghazi I.A."/>
            <person name="Yadav M."/>
            <person name="Pandit A."/>
            <person name="Bhargava A."/>
            <person name="Sureshbabu K."/>
            <person name="Batra K."/>
            <person name="Sharma T.R."/>
            <person name="Mohapatra T."/>
            <person name="Singh N.K."/>
            <person name="Messing J."/>
            <person name="Nelson A.B."/>
            <person name="Fuks G."/>
            <person name="Kavchok S."/>
            <person name="Keizer G."/>
            <person name="Linton E."/>
            <person name="Llaca V."/>
            <person name="Song R."/>
            <person name="Tanyolac B."/>
            <person name="Young S."/>
            <person name="Ho-Il K."/>
            <person name="Hahn J.H."/>
            <person name="Sangsakoo G."/>
            <person name="Vanavichit A."/>
            <person name="de Mattos Luiz.A.T."/>
            <person name="Zimmer P.D."/>
            <person name="Malone G."/>
            <person name="Dellagostin O."/>
            <person name="de Oliveira A.C."/>
            <person name="Bevan M."/>
            <person name="Bancroft I."/>
            <person name="Minx P."/>
            <person name="Cordum H."/>
            <person name="Wilson R."/>
            <person name="Cheng Z."/>
            <person name="Jin W."/>
            <person name="Jiang J."/>
            <person name="Leong S.A."/>
            <person name="Iwama H."/>
            <person name="Gojobori T."/>
            <person name="Itoh T."/>
            <person name="Niimura Y."/>
            <person name="Fujii Y."/>
            <person name="Habara T."/>
            <person name="Sakai H."/>
            <person name="Sato Y."/>
            <person name="Wilson G."/>
            <person name="Kumar K."/>
            <person name="McCouch S."/>
            <person name="Juretic N."/>
            <person name="Hoen D."/>
            <person name="Wright S."/>
            <person name="Bruskiewich R."/>
            <person name="Bureau T."/>
            <person name="Miyao A."/>
            <person name="Hirochika H."/>
            <person name="Nishikawa T."/>
            <person name="Kadowaki K."/>
            <person name="Sugiura M."/>
            <person name="Burr B."/>
            <person name="Sasaki T."/>
        </authorList>
    </citation>
    <scope>NUCLEOTIDE SEQUENCE [LARGE SCALE GENOMIC DNA]</scope>
    <source>
        <strain evidence="3">cv. Nipponbare</strain>
    </source>
</reference>
<reference evidence="3" key="2">
    <citation type="journal article" date="2008" name="Nucleic Acids Res.">
        <title>The rice annotation project database (RAP-DB): 2008 update.</title>
        <authorList>
            <consortium name="The rice annotation project (RAP)"/>
        </authorList>
    </citation>
    <scope>GENOME REANNOTATION</scope>
    <source>
        <strain evidence="3">cv. Nipponbare</strain>
    </source>
</reference>
<evidence type="ECO:0000313" key="3">
    <source>
        <dbReference type="Proteomes" id="UP000000763"/>
    </source>
</evidence>